<keyword evidence="2" id="KW-1185">Reference proteome</keyword>
<dbReference type="AlphaFoldDB" id="A0AAD8GU99"/>
<evidence type="ECO:0000313" key="1">
    <source>
        <dbReference type="EMBL" id="KAK1354161.1"/>
    </source>
</evidence>
<comment type="caution">
    <text evidence="1">The sequence shown here is derived from an EMBL/GenBank/DDBJ whole genome shotgun (WGS) entry which is preliminary data.</text>
</comment>
<sequence>MLTCFGFGQSKPKPLPFASVIVKVGQLTLRTILKETKSDCNVKECGESFIVSGRFNPEPVLKALQKYGKPGSLIDSKFGDCPENLYTSDFHYHDHYHSGAEMQAPYPDYYQRYAGGVEMQAPYPDYYQRYAGGAEMQAPYPDYYQRYAGYGQSYEQGCSYGDPYVRNYSYPHNLHHA</sequence>
<name>A0AAD8GU99_9APIA</name>
<gene>
    <name evidence="1" type="ORF">POM88_047417</name>
</gene>
<reference evidence="1" key="1">
    <citation type="submission" date="2023-02" db="EMBL/GenBank/DDBJ databases">
        <title>Genome of toxic invasive species Heracleum sosnowskyi carries increased number of genes despite the absence of recent whole-genome duplications.</title>
        <authorList>
            <person name="Schelkunov M."/>
            <person name="Shtratnikova V."/>
            <person name="Makarenko M."/>
            <person name="Klepikova A."/>
            <person name="Omelchenko D."/>
            <person name="Novikova G."/>
            <person name="Obukhova E."/>
            <person name="Bogdanov V."/>
            <person name="Penin A."/>
            <person name="Logacheva M."/>
        </authorList>
    </citation>
    <scope>NUCLEOTIDE SEQUENCE</scope>
    <source>
        <strain evidence="1">Hsosn_3</strain>
        <tissue evidence="1">Leaf</tissue>
    </source>
</reference>
<dbReference type="Proteomes" id="UP001237642">
    <property type="component" value="Unassembled WGS sequence"/>
</dbReference>
<proteinExistence type="predicted"/>
<dbReference type="EMBL" id="JAUIZM010000011">
    <property type="protein sequence ID" value="KAK1354161.1"/>
    <property type="molecule type" value="Genomic_DNA"/>
</dbReference>
<reference evidence="1" key="2">
    <citation type="submission" date="2023-05" db="EMBL/GenBank/DDBJ databases">
        <authorList>
            <person name="Schelkunov M.I."/>
        </authorList>
    </citation>
    <scope>NUCLEOTIDE SEQUENCE</scope>
    <source>
        <strain evidence="1">Hsosn_3</strain>
        <tissue evidence="1">Leaf</tissue>
    </source>
</reference>
<accession>A0AAD8GU99</accession>
<organism evidence="1 2">
    <name type="scientific">Heracleum sosnowskyi</name>
    <dbReference type="NCBI Taxonomy" id="360622"/>
    <lineage>
        <taxon>Eukaryota</taxon>
        <taxon>Viridiplantae</taxon>
        <taxon>Streptophyta</taxon>
        <taxon>Embryophyta</taxon>
        <taxon>Tracheophyta</taxon>
        <taxon>Spermatophyta</taxon>
        <taxon>Magnoliopsida</taxon>
        <taxon>eudicotyledons</taxon>
        <taxon>Gunneridae</taxon>
        <taxon>Pentapetalae</taxon>
        <taxon>asterids</taxon>
        <taxon>campanulids</taxon>
        <taxon>Apiales</taxon>
        <taxon>Apiaceae</taxon>
        <taxon>Apioideae</taxon>
        <taxon>apioid superclade</taxon>
        <taxon>Tordylieae</taxon>
        <taxon>Tordyliinae</taxon>
        <taxon>Heracleum</taxon>
    </lineage>
</organism>
<evidence type="ECO:0000313" key="2">
    <source>
        <dbReference type="Proteomes" id="UP001237642"/>
    </source>
</evidence>
<protein>
    <submittedName>
        <fullName evidence="1">Uncharacterized protein</fullName>
    </submittedName>
</protein>